<protein>
    <submittedName>
        <fullName evidence="1">Uncharacterized protein</fullName>
    </submittedName>
</protein>
<evidence type="ECO:0000313" key="2">
    <source>
        <dbReference type="Proteomes" id="UP001152561"/>
    </source>
</evidence>
<organism evidence="1 2">
    <name type="scientific">Anisodus acutangulus</name>
    <dbReference type="NCBI Taxonomy" id="402998"/>
    <lineage>
        <taxon>Eukaryota</taxon>
        <taxon>Viridiplantae</taxon>
        <taxon>Streptophyta</taxon>
        <taxon>Embryophyta</taxon>
        <taxon>Tracheophyta</taxon>
        <taxon>Spermatophyta</taxon>
        <taxon>Magnoliopsida</taxon>
        <taxon>eudicotyledons</taxon>
        <taxon>Gunneridae</taxon>
        <taxon>Pentapetalae</taxon>
        <taxon>asterids</taxon>
        <taxon>lamiids</taxon>
        <taxon>Solanales</taxon>
        <taxon>Solanaceae</taxon>
        <taxon>Solanoideae</taxon>
        <taxon>Hyoscyameae</taxon>
        <taxon>Anisodus</taxon>
    </lineage>
</organism>
<name>A0A9Q1L500_9SOLA</name>
<sequence length="112" mass="12885">MHHYSHSQRGVIAKKVEWACFIIVVLVILTNYRGSLTTDADHPGQRYCIAIIVPRVQFMCCDGIPPWPRHYRDCNNDPTILPHHYHDCGLLGLLRIILAILAKLEEKAENRN</sequence>
<dbReference type="Proteomes" id="UP001152561">
    <property type="component" value="Unassembled WGS sequence"/>
</dbReference>
<dbReference type="AlphaFoldDB" id="A0A9Q1L500"/>
<gene>
    <name evidence="1" type="ORF">K7X08_035887</name>
</gene>
<dbReference type="EMBL" id="JAJAGQ010000022">
    <property type="protein sequence ID" value="KAJ8529052.1"/>
    <property type="molecule type" value="Genomic_DNA"/>
</dbReference>
<proteinExistence type="predicted"/>
<evidence type="ECO:0000313" key="1">
    <source>
        <dbReference type="EMBL" id="KAJ8529052.1"/>
    </source>
</evidence>
<reference evidence="2" key="1">
    <citation type="journal article" date="2023" name="Proc. Natl. Acad. Sci. U.S.A.">
        <title>Genomic and structural basis for evolution of tropane alkaloid biosynthesis.</title>
        <authorList>
            <person name="Wanga Y.-J."/>
            <person name="Taina T."/>
            <person name="Yua J.-Y."/>
            <person name="Lia J."/>
            <person name="Xua B."/>
            <person name="Chenc J."/>
            <person name="D'Auriad J.C."/>
            <person name="Huanga J.-P."/>
            <person name="Huanga S.-X."/>
        </authorList>
    </citation>
    <scope>NUCLEOTIDE SEQUENCE [LARGE SCALE GENOMIC DNA]</scope>
    <source>
        <strain evidence="2">cv. KIB-2019</strain>
    </source>
</reference>
<accession>A0A9Q1L500</accession>
<keyword evidence="2" id="KW-1185">Reference proteome</keyword>
<comment type="caution">
    <text evidence="1">The sequence shown here is derived from an EMBL/GenBank/DDBJ whole genome shotgun (WGS) entry which is preliminary data.</text>
</comment>